<reference evidence="16" key="1">
    <citation type="submission" date="2023-02" db="EMBL/GenBank/DDBJ databases">
        <title>Genome of toxic invasive species Heracleum sosnowskyi carries increased number of genes despite the absence of recent whole-genome duplications.</title>
        <authorList>
            <person name="Schelkunov M."/>
            <person name="Shtratnikova V."/>
            <person name="Makarenko M."/>
            <person name="Klepikova A."/>
            <person name="Omelchenko D."/>
            <person name="Novikova G."/>
            <person name="Obukhova E."/>
            <person name="Bogdanov V."/>
            <person name="Penin A."/>
            <person name="Logacheva M."/>
        </authorList>
    </citation>
    <scope>NUCLEOTIDE SEQUENCE</scope>
    <source>
        <strain evidence="16">Hsosn_3</strain>
        <tissue evidence="16">Leaf</tissue>
    </source>
</reference>
<name>A0AAD8GUC7_9APIA</name>
<keyword evidence="10 13" id="KW-0863">Zinc-finger</keyword>
<evidence type="ECO:0000256" key="3">
    <source>
        <dbReference type="ARBA" id="ARBA00003976"/>
    </source>
</evidence>
<dbReference type="Pfam" id="PF01485">
    <property type="entry name" value="IBR"/>
    <property type="match status" value="1"/>
</dbReference>
<comment type="pathway">
    <text evidence="4">Protein modification; protein ubiquitination.</text>
</comment>
<comment type="caution">
    <text evidence="16">The sequence shown here is derived from an EMBL/GenBank/DDBJ whole genome shotgun (WGS) entry which is preliminary data.</text>
</comment>
<dbReference type="EC" id="2.3.2.31" evidence="6"/>
<keyword evidence="17" id="KW-1185">Reference proteome</keyword>
<dbReference type="CDD" id="cd20346">
    <property type="entry name" value="BRcat_RBR_ANKIB1"/>
    <property type="match status" value="1"/>
</dbReference>
<dbReference type="InterPro" id="IPR013083">
    <property type="entry name" value="Znf_RING/FYVE/PHD"/>
</dbReference>
<evidence type="ECO:0000259" key="15">
    <source>
        <dbReference type="PROSITE" id="PS51873"/>
    </source>
</evidence>
<feature type="domain" description="RING-type" evidence="14">
    <location>
        <begin position="120"/>
        <end position="169"/>
    </location>
</feature>
<proteinExistence type="inferred from homology"/>
<evidence type="ECO:0000256" key="10">
    <source>
        <dbReference type="ARBA" id="ARBA00022771"/>
    </source>
</evidence>
<evidence type="ECO:0000256" key="6">
    <source>
        <dbReference type="ARBA" id="ARBA00012251"/>
    </source>
</evidence>
<comment type="similarity">
    <text evidence="5">Belongs to the RBR family. Ariadne subfamily.</text>
</comment>
<evidence type="ECO:0000256" key="2">
    <source>
        <dbReference type="ARBA" id="ARBA00001947"/>
    </source>
</evidence>
<evidence type="ECO:0000313" key="17">
    <source>
        <dbReference type="Proteomes" id="UP001237642"/>
    </source>
</evidence>
<dbReference type="CDD" id="cd20336">
    <property type="entry name" value="Rcat_RBR"/>
    <property type="match status" value="1"/>
</dbReference>
<dbReference type="InterPro" id="IPR002867">
    <property type="entry name" value="IBR_dom"/>
</dbReference>
<evidence type="ECO:0000256" key="8">
    <source>
        <dbReference type="ARBA" id="ARBA00022723"/>
    </source>
</evidence>
<keyword evidence="7 16" id="KW-0808">Transferase</keyword>
<evidence type="ECO:0000256" key="13">
    <source>
        <dbReference type="PROSITE-ProRule" id="PRU00175"/>
    </source>
</evidence>
<keyword evidence="11" id="KW-0833">Ubl conjugation pathway</keyword>
<organism evidence="16 17">
    <name type="scientific">Heracleum sosnowskyi</name>
    <dbReference type="NCBI Taxonomy" id="360622"/>
    <lineage>
        <taxon>Eukaryota</taxon>
        <taxon>Viridiplantae</taxon>
        <taxon>Streptophyta</taxon>
        <taxon>Embryophyta</taxon>
        <taxon>Tracheophyta</taxon>
        <taxon>Spermatophyta</taxon>
        <taxon>Magnoliopsida</taxon>
        <taxon>eudicotyledons</taxon>
        <taxon>Gunneridae</taxon>
        <taxon>Pentapetalae</taxon>
        <taxon>asterids</taxon>
        <taxon>campanulids</taxon>
        <taxon>Apiales</taxon>
        <taxon>Apiaceae</taxon>
        <taxon>Apioideae</taxon>
        <taxon>apioid superclade</taxon>
        <taxon>Tordylieae</taxon>
        <taxon>Tordyliinae</taxon>
        <taxon>Heracleum</taxon>
    </lineage>
</organism>
<evidence type="ECO:0000313" key="16">
    <source>
        <dbReference type="EMBL" id="KAK1354206.1"/>
    </source>
</evidence>
<dbReference type="EMBL" id="JAUIZM010000011">
    <property type="protein sequence ID" value="KAK1354206.1"/>
    <property type="molecule type" value="Genomic_DNA"/>
</dbReference>
<evidence type="ECO:0000256" key="7">
    <source>
        <dbReference type="ARBA" id="ARBA00022679"/>
    </source>
</evidence>
<dbReference type="FunFam" id="3.30.40.10:FF:000019">
    <property type="entry name" value="RBR-type E3 ubiquitin transferase"/>
    <property type="match status" value="1"/>
</dbReference>
<dbReference type="PANTHER" id="PTHR11685">
    <property type="entry name" value="RBR FAMILY RING FINGER AND IBR DOMAIN-CONTAINING"/>
    <property type="match status" value="1"/>
</dbReference>
<feature type="domain" description="RING-type" evidence="15">
    <location>
        <begin position="116"/>
        <end position="324"/>
    </location>
</feature>
<evidence type="ECO:0000256" key="5">
    <source>
        <dbReference type="ARBA" id="ARBA00005884"/>
    </source>
</evidence>
<comment type="function">
    <text evidence="3">Might act as an E3 ubiquitin-protein ligase, or as part of E3 complex, which accepts ubiquitin from specific E2 ubiquitin-conjugating enzymes and then transfers it to substrates.</text>
</comment>
<reference evidence="16" key="2">
    <citation type="submission" date="2023-05" db="EMBL/GenBank/DDBJ databases">
        <authorList>
            <person name="Schelkunov M.I."/>
        </authorList>
    </citation>
    <scope>NUCLEOTIDE SEQUENCE</scope>
    <source>
        <strain evidence="16">Hsosn_3</strain>
        <tissue evidence="16">Leaf</tissue>
    </source>
</reference>
<dbReference type="InterPro" id="IPR017907">
    <property type="entry name" value="Znf_RING_CS"/>
</dbReference>
<dbReference type="InterPro" id="IPR044066">
    <property type="entry name" value="TRIAD_supradom"/>
</dbReference>
<dbReference type="SMART" id="SM00647">
    <property type="entry name" value="IBR"/>
    <property type="match status" value="2"/>
</dbReference>
<dbReference type="GO" id="GO:0008270">
    <property type="term" value="F:zinc ion binding"/>
    <property type="evidence" value="ECO:0007669"/>
    <property type="project" value="UniProtKB-KW"/>
</dbReference>
<dbReference type="GO" id="GO:0061630">
    <property type="term" value="F:ubiquitin protein ligase activity"/>
    <property type="evidence" value="ECO:0007669"/>
    <property type="project" value="UniProtKB-EC"/>
</dbReference>
<dbReference type="InterPro" id="IPR031127">
    <property type="entry name" value="E3_UB_ligase_RBR"/>
</dbReference>
<dbReference type="PROSITE" id="PS00518">
    <property type="entry name" value="ZF_RING_1"/>
    <property type="match status" value="1"/>
</dbReference>
<dbReference type="Gene3D" id="3.30.40.10">
    <property type="entry name" value="Zinc/RING finger domain, C3HC4 (zinc finger)"/>
    <property type="match status" value="1"/>
</dbReference>
<evidence type="ECO:0000259" key="14">
    <source>
        <dbReference type="PROSITE" id="PS50089"/>
    </source>
</evidence>
<dbReference type="SUPFAM" id="SSF57850">
    <property type="entry name" value="RING/U-box"/>
    <property type="match status" value="3"/>
</dbReference>
<dbReference type="PROSITE" id="PS51873">
    <property type="entry name" value="TRIAD"/>
    <property type="match status" value="1"/>
</dbReference>
<dbReference type="AlphaFoldDB" id="A0AAD8GUC7"/>
<keyword evidence="9" id="KW-0677">Repeat</keyword>
<keyword evidence="8" id="KW-0479">Metal-binding</keyword>
<evidence type="ECO:0000256" key="9">
    <source>
        <dbReference type="ARBA" id="ARBA00022737"/>
    </source>
</evidence>
<keyword evidence="12" id="KW-0862">Zinc</keyword>
<sequence>MDDFWCETSDDEFNMHDDESLDKRDILDTFGSVYESVEFENYRVLNKEDIKRYQEHDILKVSSSLSVSRYAAAILLHKYAWNGKVLLDAWIADEDGAREFVGLPKKPAVGLQKSGESSVCGMCFEKYVFDKRFENSVGFCGHRFCTACLENHVSKAIDDGPACLFLQCPDPNCRAVIGQDRVNTLVSDEGKIKYKEYLIKSYVEDHKFIKWCPAPNCDCAIQYLRGVSYDVTCRCWSNFCWKCLGEAHSPVDCETAANWMLKNISESENVSWILASTQPCPKCKVLIEKIDWRKYVTCLCGYAFCWTCLGSVTGFECTACVNYQDGVKHDKNAEERVRNRFKECGLRYVYYFQRWDANHKAQEKEVADLCNIKGNLVEVLEKKHCRNGGGFKFLTEAWKQIVECRRLLKWTYVYGYYMPEHANSKTTLFEYLQGEAEMALERLHDCAENTLNLCLKFDDTTDIFETLKFELLDRTAVTKKHFKNLLQGVSDGLPEVEGNPRWKLGL</sequence>
<dbReference type="GO" id="GO:0016567">
    <property type="term" value="P:protein ubiquitination"/>
    <property type="evidence" value="ECO:0007669"/>
    <property type="project" value="InterPro"/>
</dbReference>
<evidence type="ECO:0000256" key="11">
    <source>
        <dbReference type="ARBA" id="ARBA00022786"/>
    </source>
</evidence>
<dbReference type="Gene3D" id="1.20.120.1750">
    <property type="match status" value="1"/>
</dbReference>
<protein>
    <recommendedName>
        <fullName evidence="6">RBR-type E3 ubiquitin transferase</fullName>
        <ecNumber evidence="6">2.3.2.31</ecNumber>
    </recommendedName>
</protein>
<evidence type="ECO:0000256" key="12">
    <source>
        <dbReference type="ARBA" id="ARBA00022833"/>
    </source>
</evidence>
<comment type="catalytic activity">
    <reaction evidence="1">
        <text>[E2 ubiquitin-conjugating enzyme]-S-ubiquitinyl-L-cysteine + [acceptor protein]-L-lysine = [E2 ubiquitin-conjugating enzyme]-L-cysteine + [acceptor protein]-N(6)-ubiquitinyl-L-lysine.</text>
        <dbReference type="EC" id="2.3.2.31"/>
    </reaction>
</comment>
<gene>
    <name evidence="16" type="ORF">POM88_047462</name>
</gene>
<dbReference type="PROSITE" id="PS50089">
    <property type="entry name" value="ZF_RING_2"/>
    <property type="match status" value="1"/>
</dbReference>
<accession>A0AAD8GUC7</accession>
<dbReference type="InterPro" id="IPR001841">
    <property type="entry name" value="Znf_RING"/>
</dbReference>
<evidence type="ECO:0000256" key="4">
    <source>
        <dbReference type="ARBA" id="ARBA00004906"/>
    </source>
</evidence>
<comment type="cofactor">
    <cofactor evidence="2">
        <name>Zn(2+)</name>
        <dbReference type="ChEBI" id="CHEBI:29105"/>
    </cofactor>
</comment>
<dbReference type="Proteomes" id="UP001237642">
    <property type="component" value="Unassembled WGS sequence"/>
</dbReference>
<evidence type="ECO:0000256" key="1">
    <source>
        <dbReference type="ARBA" id="ARBA00001798"/>
    </source>
</evidence>